<evidence type="ECO:0000313" key="2">
    <source>
        <dbReference type="Proteomes" id="UP000235145"/>
    </source>
</evidence>
<sequence>MEMWKQEMIVAFDLGAETFSEIPVLDFYTTIPSALLECIKRTLCVMSRVRDGDDCEVWVMDDYGMDESFVKRHAFSQFDLAQV</sequence>
<comment type="caution">
    <text evidence="1">The sequence shown here is derived from an EMBL/GenBank/DDBJ whole genome shotgun (WGS) entry which is preliminary data.</text>
</comment>
<evidence type="ECO:0008006" key="3">
    <source>
        <dbReference type="Google" id="ProtNLM"/>
    </source>
</evidence>
<accession>A0A9R1W9Q3</accession>
<gene>
    <name evidence="1" type="ORF">LSAT_V11C200055360</name>
</gene>
<name>A0A9R1W9Q3_LACSA</name>
<reference evidence="1 2" key="1">
    <citation type="journal article" date="2017" name="Nat. Commun.">
        <title>Genome assembly with in vitro proximity ligation data and whole-genome triplication in lettuce.</title>
        <authorList>
            <person name="Reyes-Chin-Wo S."/>
            <person name="Wang Z."/>
            <person name="Yang X."/>
            <person name="Kozik A."/>
            <person name="Arikit S."/>
            <person name="Song C."/>
            <person name="Xia L."/>
            <person name="Froenicke L."/>
            <person name="Lavelle D.O."/>
            <person name="Truco M.J."/>
            <person name="Xia R."/>
            <person name="Zhu S."/>
            <person name="Xu C."/>
            <person name="Xu H."/>
            <person name="Xu X."/>
            <person name="Cox K."/>
            <person name="Korf I."/>
            <person name="Meyers B.C."/>
            <person name="Michelmore R.W."/>
        </authorList>
    </citation>
    <scope>NUCLEOTIDE SEQUENCE [LARGE SCALE GENOMIC DNA]</scope>
    <source>
        <strain evidence="2">cv. Salinas</strain>
        <tissue evidence="1">Seedlings</tissue>
    </source>
</reference>
<protein>
    <recommendedName>
        <fullName evidence="3">F-box associated domain-containing protein</fullName>
    </recommendedName>
</protein>
<dbReference type="EMBL" id="NBSK02000002">
    <property type="protein sequence ID" value="KAJ0219798.1"/>
    <property type="molecule type" value="Genomic_DNA"/>
</dbReference>
<keyword evidence="2" id="KW-1185">Reference proteome</keyword>
<dbReference type="Proteomes" id="UP000235145">
    <property type="component" value="Unassembled WGS sequence"/>
</dbReference>
<proteinExistence type="predicted"/>
<organism evidence="1 2">
    <name type="scientific">Lactuca sativa</name>
    <name type="common">Garden lettuce</name>
    <dbReference type="NCBI Taxonomy" id="4236"/>
    <lineage>
        <taxon>Eukaryota</taxon>
        <taxon>Viridiplantae</taxon>
        <taxon>Streptophyta</taxon>
        <taxon>Embryophyta</taxon>
        <taxon>Tracheophyta</taxon>
        <taxon>Spermatophyta</taxon>
        <taxon>Magnoliopsida</taxon>
        <taxon>eudicotyledons</taxon>
        <taxon>Gunneridae</taxon>
        <taxon>Pentapetalae</taxon>
        <taxon>asterids</taxon>
        <taxon>campanulids</taxon>
        <taxon>Asterales</taxon>
        <taxon>Asteraceae</taxon>
        <taxon>Cichorioideae</taxon>
        <taxon>Cichorieae</taxon>
        <taxon>Lactucinae</taxon>
        <taxon>Lactuca</taxon>
    </lineage>
</organism>
<evidence type="ECO:0000313" key="1">
    <source>
        <dbReference type="EMBL" id="KAJ0219798.1"/>
    </source>
</evidence>
<dbReference type="AlphaFoldDB" id="A0A9R1W9Q3"/>